<dbReference type="SUPFAM" id="SSF56801">
    <property type="entry name" value="Acetyl-CoA synthetase-like"/>
    <property type="match status" value="1"/>
</dbReference>
<dbReference type="Gene3D" id="3.30.300.30">
    <property type="match status" value="1"/>
</dbReference>
<dbReference type="AlphaFoldDB" id="A0A1C6RUQ4"/>
<gene>
    <name evidence="2" type="ORF">GA0074692_0984</name>
</gene>
<dbReference type="Pfam" id="PF00501">
    <property type="entry name" value="AMP-binding"/>
    <property type="match status" value="2"/>
</dbReference>
<reference evidence="3" key="1">
    <citation type="submission" date="2016-06" db="EMBL/GenBank/DDBJ databases">
        <authorList>
            <person name="Varghese N."/>
            <person name="Submissions Spin"/>
        </authorList>
    </citation>
    <scope>NUCLEOTIDE SEQUENCE [LARGE SCALE GENOMIC DNA]</scope>
    <source>
        <strain evidence="3">DSM 43817</strain>
    </source>
</reference>
<feature type="domain" description="AMP-dependent synthetase/ligase" evidence="1">
    <location>
        <begin position="116"/>
        <end position="329"/>
    </location>
</feature>
<dbReference type="InterPro" id="IPR000873">
    <property type="entry name" value="AMP-dep_synth/lig_dom"/>
</dbReference>
<dbReference type="GO" id="GO:0044550">
    <property type="term" value="P:secondary metabolite biosynthetic process"/>
    <property type="evidence" value="ECO:0007669"/>
    <property type="project" value="TreeGrafter"/>
</dbReference>
<feature type="domain" description="AMP-dependent synthetase/ligase" evidence="1">
    <location>
        <begin position="9"/>
        <end position="105"/>
    </location>
</feature>
<keyword evidence="2" id="KW-0436">Ligase</keyword>
<dbReference type="GO" id="GO:0005829">
    <property type="term" value="C:cytosol"/>
    <property type="evidence" value="ECO:0007669"/>
    <property type="project" value="TreeGrafter"/>
</dbReference>
<dbReference type="GO" id="GO:0016874">
    <property type="term" value="F:ligase activity"/>
    <property type="evidence" value="ECO:0007669"/>
    <property type="project" value="UniProtKB-KW"/>
</dbReference>
<dbReference type="STRING" id="145854.GA0074692_0984"/>
<evidence type="ECO:0000313" key="2">
    <source>
        <dbReference type="EMBL" id="SCL20789.1"/>
    </source>
</evidence>
<organism evidence="2 3">
    <name type="scientific">Micromonospora pallida</name>
    <dbReference type="NCBI Taxonomy" id="145854"/>
    <lineage>
        <taxon>Bacteria</taxon>
        <taxon>Bacillati</taxon>
        <taxon>Actinomycetota</taxon>
        <taxon>Actinomycetes</taxon>
        <taxon>Micromonosporales</taxon>
        <taxon>Micromonosporaceae</taxon>
        <taxon>Micromonospora</taxon>
    </lineage>
</organism>
<dbReference type="InterPro" id="IPR045851">
    <property type="entry name" value="AMP-bd_C_sf"/>
</dbReference>
<name>A0A1C6RUQ4_9ACTN</name>
<sequence length="473" mass="50254">MTFLHTLVAQAAARQPEAMAVRDATGSWTYAELDRYSRGYAAGLHDAGVGVGDRVLIRAAAERWVLAAVYACSHLGAVAVPLSADLRPAQWAHVIDDAEPALTLTGPPPVADTAIRSPVDPQSPVLFLYTSGSTARPKAVVCPHRQVLFAVGAIAERLGYRPDDVILCRLPLSFDYGLYQAFLAAAAGACLVLQGPGGDGALLATIRRHGVTVVPVVPSLATILIRLARRGSAPSVRLVTNTGQELTATHLDGLREAFPSAAIQLMYGTTECKRVTIAEPDGDLARPGSLGKPLPGTTLVILDPSGRPAPAGEEGQIVVAGPHLMSGYWKDEQLTARTYRRDPATGRRLLHTGDYGHLDADGNLFFHGRRDHLFKQRGVRVSVAEVEAAARQIPGVQDVALLPPGDGRDATLFAVTDLEPGEVLMRLHELLEPAKVPASCRVLPAIPVGSTGKTDRAALSHLLEDDVRVSRHA</sequence>
<protein>
    <submittedName>
        <fullName evidence="2">Acyl-CoA synthetase (AMP-forming)/AMP-acid ligase II</fullName>
    </submittedName>
</protein>
<dbReference type="Gene3D" id="3.40.50.12780">
    <property type="entry name" value="N-terminal domain of ligase-like"/>
    <property type="match status" value="1"/>
</dbReference>
<evidence type="ECO:0000313" key="3">
    <source>
        <dbReference type="Proteomes" id="UP000198959"/>
    </source>
</evidence>
<proteinExistence type="predicted"/>
<accession>A0A1C6RUQ4</accession>
<dbReference type="GO" id="GO:0031177">
    <property type="term" value="F:phosphopantetheine binding"/>
    <property type="evidence" value="ECO:0007669"/>
    <property type="project" value="TreeGrafter"/>
</dbReference>
<keyword evidence="3" id="KW-1185">Reference proteome</keyword>
<dbReference type="PANTHER" id="PTHR45527:SF1">
    <property type="entry name" value="FATTY ACID SYNTHASE"/>
    <property type="match status" value="1"/>
</dbReference>
<dbReference type="RefSeq" id="WP_245730165.1">
    <property type="nucleotide sequence ID" value="NZ_FMHW01000002.1"/>
</dbReference>
<dbReference type="InterPro" id="IPR042099">
    <property type="entry name" value="ANL_N_sf"/>
</dbReference>
<dbReference type="GO" id="GO:0043041">
    <property type="term" value="P:amino acid activation for nonribosomal peptide biosynthetic process"/>
    <property type="evidence" value="ECO:0007669"/>
    <property type="project" value="TreeGrafter"/>
</dbReference>
<dbReference type="PANTHER" id="PTHR45527">
    <property type="entry name" value="NONRIBOSOMAL PEPTIDE SYNTHETASE"/>
    <property type="match status" value="1"/>
</dbReference>
<dbReference type="Proteomes" id="UP000198959">
    <property type="component" value="Unassembled WGS sequence"/>
</dbReference>
<evidence type="ECO:0000259" key="1">
    <source>
        <dbReference type="Pfam" id="PF00501"/>
    </source>
</evidence>
<dbReference type="EMBL" id="FMHW01000002">
    <property type="protein sequence ID" value="SCL20789.1"/>
    <property type="molecule type" value="Genomic_DNA"/>
</dbReference>